<name>A0AAV2HEQ0_LYMST</name>
<comment type="caution">
    <text evidence="3">The sequence shown here is derived from an EMBL/GenBank/DDBJ whole genome shotgun (WGS) entry which is preliminary data.</text>
</comment>
<organism evidence="3 4">
    <name type="scientific">Lymnaea stagnalis</name>
    <name type="common">Great pond snail</name>
    <name type="synonym">Helix stagnalis</name>
    <dbReference type="NCBI Taxonomy" id="6523"/>
    <lineage>
        <taxon>Eukaryota</taxon>
        <taxon>Metazoa</taxon>
        <taxon>Spiralia</taxon>
        <taxon>Lophotrochozoa</taxon>
        <taxon>Mollusca</taxon>
        <taxon>Gastropoda</taxon>
        <taxon>Heterobranchia</taxon>
        <taxon>Euthyneura</taxon>
        <taxon>Panpulmonata</taxon>
        <taxon>Hygrophila</taxon>
        <taxon>Lymnaeoidea</taxon>
        <taxon>Lymnaeidae</taxon>
        <taxon>Lymnaea</taxon>
    </lineage>
</organism>
<keyword evidence="1" id="KW-0732">Signal</keyword>
<dbReference type="EMBL" id="CAXITT010000115">
    <property type="protein sequence ID" value="CAL1532382.1"/>
    <property type="molecule type" value="Genomic_DNA"/>
</dbReference>
<evidence type="ECO:0000256" key="1">
    <source>
        <dbReference type="SAM" id="SignalP"/>
    </source>
</evidence>
<keyword evidence="4" id="KW-1185">Reference proteome</keyword>
<feature type="domain" description="Apple" evidence="2">
    <location>
        <begin position="40"/>
        <end position="127"/>
    </location>
</feature>
<accession>A0AAV2HEQ0</accession>
<gene>
    <name evidence="3" type="ORF">GSLYS_00006461001</name>
</gene>
<dbReference type="Pfam" id="PF00024">
    <property type="entry name" value="PAN_1"/>
    <property type="match status" value="1"/>
</dbReference>
<protein>
    <recommendedName>
        <fullName evidence="2">Apple domain-containing protein</fullName>
    </recommendedName>
</protein>
<proteinExistence type="predicted"/>
<sequence length="143" mass="15561">LFRAFFALVALDFIMHLHTLGSPGGDRNVSRLDFGSLSSCKHEFVYKAGPKVEARSRPVRSELECASICSGDSRCNAYNYVSDAADDDSDSLPGATKQCELLQSAAVRCADMESKPKSRFKFLRKFTSLPSRPTPASGNSDSS</sequence>
<dbReference type="PROSITE" id="PS50948">
    <property type="entry name" value="PAN"/>
    <property type="match status" value="1"/>
</dbReference>
<dbReference type="Proteomes" id="UP001497497">
    <property type="component" value="Unassembled WGS sequence"/>
</dbReference>
<feature type="non-terminal residue" evidence="3">
    <location>
        <position position="1"/>
    </location>
</feature>
<evidence type="ECO:0000259" key="2">
    <source>
        <dbReference type="PROSITE" id="PS50948"/>
    </source>
</evidence>
<feature type="non-terminal residue" evidence="3">
    <location>
        <position position="143"/>
    </location>
</feature>
<evidence type="ECO:0000313" key="3">
    <source>
        <dbReference type="EMBL" id="CAL1532382.1"/>
    </source>
</evidence>
<feature type="chain" id="PRO_5043561913" description="Apple domain-containing protein" evidence="1">
    <location>
        <begin position="22"/>
        <end position="143"/>
    </location>
</feature>
<evidence type="ECO:0000313" key="4">
    <source>
        <dbReference type="Proteomes" id="UP001497497"/>
    </source>
</evidence>
<reference evidence="3 4" key="1">
    <citation type="submission" date="2024-04" db="EMBL/GenBank/DDBJ databases">
        <authorList>
            <consortium name="Genoscope - CEA"/>
            <person name="William W."/>
        </authorList>
    </citation>
    <scope>NUCLEOTIDE SEQUENCE [LARGE SCALE GENOMIC DNA]</scope>
</reference>
<dbReference type="InterPro" id="IPR003609">
    <property type="entry name" value="Pan_app"/>
</dbReference>
<feature type="signal peptide" evidence="1">
    <location>
        <begin position="1"/>
        <end position="21"/>
    </location>
</feature>
<dbReference type="AlphaFoldDB" id="A0AAV2HEQ0"/>